<reference evidence="2" key="1">
    <citation type="submission" date="2021-01" db="EMBL/GenBank/DDBJ databases">
        <authorList>
            <person name="Corre E."/>
            <person name="Pelletier E."/>
            <person name="Niang G."/>
            <person name="Scheremetjew M."/>
            <person name="Finn R."/>
            <person name="Kale V."/>
            <person name="Holt S."/>
            <person name="Cochrane G."/>
            <person name="Meng A."/>
            <person name="Brown T."/>
            <person name="Cohen L."/>
        </authorList>
    </citation>
    <scope>NUCLEOTIDE SEQUENCE</scope>
    <source>
        <strain evidence="2">CCMP1510</strain>
    </source>
</reference>
<evidence type="ECO:0000256" key="1">
    <source>
        <dbReference type="SAM" id="MobiDB-lite"/>
    </source>
</evidence>
<dbReference type="AlphaFoldDB" id="A0A7S3JS46"/>
<feature type="region of interest" description="Disordered" evidence="1">
    <location>
        <begin position="303"/>
        <end position="356"/>
    </location>
</feature>
<gene>
    <name evidence="2" type="ORF">ALAG00032_LOCUS3994</name>
</gene>
<name>A0A7S3JS46_9STRA</name>
<protein>
    <submittedName>
        <fullName evidence="2">Uncharacterized protein</fullName>
    </submittedName>
</protein>
<proteinExistence type="predicted"/>
<accession>A0A7S3JS46</accession>
<organism evidence="2">
    <name type="scientific">Aureoumbra lagunensis</name>
    <dbReference type="NCBI Taxonomy" id="44058"/>
    <lineage>
        <taxon>Eukaryota</taxon>
        <taxon>Sar</taxon>
        <taxon>Stramenopiles</taxon>
        <taxon>Ochrophyta</taxon>
        <taxon>Pelagophyceae</taxon>
        <taxon>Pelagomonadales</taxon>
        <taxon>Aureoumbra</taxon>
    </lineage>
</organism>
<feature type="compositionally biased region" description="Polar residues" evidence="1">
    <location>
        <begin position="125"/>
        <end position="137"/>
    </location>
</feature>
<dbReference type="EMBL" id="HBIJ01005687">
    <property type="protein sequence ID" value="CAE0363253.1"/>
    <property type="molecule type" value="Transcribed_RNA"/>
</dbReference>
<feature type="region of interest" description="Disordered" evidence="1">
    <location>
        <begin position="116"/>
        <end position="145"/>
    </location>
</feature>
<sequence length="356" mass="40178">MSVNLRGTVAVVNGLMNDLKLDKRCDLKTIIVRYSQQLTAEFGEQIVDEYFKESFLPRLKKYIIDDDIEKDLADVSEIKKNEAIKALEEWTNEELKNGTLTISRLNGKLIKNDDDGPLRKKAKAESSSSHLYITGNETNDKNMTEEDQKFRPADVHGGWIEMEKFKKMKVYGLLNRELKKPSERLNHARRWAQENVGPLYCCDLVTYTNAQNSITLMCKAHQKKSKFPNCNLFIKCTVHSDGSDWYYFSVKKKGKNKHERLGTNSGLIDEHCTQSDTFCAENGDDKNNVHFCIPAIEGVSSLAAGTQQHTESPLSSIQQPTNVSQATQEHEIANVLVGSSPPPPPPPPLDPHQETL</sequence>
<feature type="compositionally biased region" description="Pro residues" evidence="1">
    <location>
        <begin position="340"/>
        <end position="350"/>
    </location>
</feature>
<evidence type="ECO:0000313" key="2">
    <source>
        <dbReference type="EMBL" id="CAE0363253.1"/>
    </source>
</evidence>
<feature type="compositionally biased region" description="Polar residues" evidence="1">
    <location>
        <begin position="303"/>
        <end position="327"/>
    </location>
</feature>